<dbReference type="GO" id="GO:0004519">
    <property type="term" value="F:endonuclease activity"/>
    <property type="evidence" value="ECO:0007669"/>
    <property type="project" value="InterPro"/>
</dbReference>
<sequence>MLCVVDEVMGGLEKLGGANLWALSDVEALELLDQAERASRLLAALQLAVVRDLGGRDLRPVFGEEDLPSVQDLLRWQLKMRPADTRRLVGLARDLDGPCQRTGQALAAAGISRDQASVIAGALNSLPADTPAEQRDWAEAFLLAQAAILDADDLATLGRTIRDRVRDQLHPPGADPRDDGDQARRRELHLTDQPDGTTRIHGTLDAEGAAALRAALDPLSKPRPLGETPEDHRTVPQRRADALVEITQRVLGAGALPLSHGTRPHIAVTTTIDALLGMPGAVPATTGHGQPLSRATLERIGCDAHLTHILLSQEGTPLELGRTRRLIPPSLRRALEARDGGCAFPNCRKPAAWTDAHHIKHWAHGGPTNLDNTVLVCRYHHRVLHREDWKVLVGPDGHPYFIPPYSVDPKQKPRRNPLHRTLDHLYSGIWGPPDHPAGDSP</sequence>
<dbReference type="Pfam" id="PF02720">
    <property type="entry name" value="DUF222"/>
    <property type="match status" value="1"/>
</dbReference>
<evidence type="ECO:0000256" key="2">
    <source>
        <dbReference type="SAM" id="MobiDB-lite"/>
    </source>
</evidence>
<name>A0A937UQ06_9ACTN</name>
<dbReference type="InterPro" id="IPR003870">
    <property type="entry name" value="DUF222"/>
</dbReference>
<feature type="region of interest" description="Disordered" evidence="2">
    <location>
        <begin position="217"/>
        <end position="236"/>
    </location>
</feature>
<reference evidence="4" key="1">
    <citation type="submission" date="2020-12" db="EMBL/GenBank/DDBJ databases">
        <title>Genomic characterization of non-nitrogen-fixing Frankia strains.</title>
        <authorList>
            <person name="Carlos-Shanley C."/>
            <person name="Guerra T."/>
            <person name="Hahn D."/>
        </authorList>
    </citation>
    <scope>NUCLEOTIDE SEQUENCE</scope>
    <source>
        <strain evidence="4">CN6</strain>
    </source>
</reference>
<comment type="caution">
    <text evidence="4">The sequence shown here is derived from an EMBL/GenBank/DDBJ whole genome shotgun (WGS) entry which is preliminary data.</text>
</comment>
<proteinExistence type="inferred from homology"/>
<evidence type="ECO:0000259" key="3">
    <source>
        <dbReference type="SMART" id="SM00507"/>
    </source>
</evidence>
<evidence type="ECO:0000256" key="1">
    <source>
        <dbReference type="ARBA" id="ARBA00023450"/>
    </source>
</evidence>
<dbReference type="EMBL" id="JAEACQ010000235">
    <property type="protein sequence ID" value="MBL7629702.1"/>
    <property type="molecule type" value="Genomic_DNA"/>
</dbReference>
<dbReference type="CDD" id="cd00085">
    <property type="entry name" value="HNHc"/>
    <property type="match status" value="1"/>
</dbReference>
<dbReference type="Proteomes" id="UP000604475">
    <property type="component" value="Unassembled WGS sequence"/>
</dbReference>
<dbReference type="Pfam" id="PF01844">
    <property type="entry name" value="HNH"/>
    <property type="match status" value="1"/>
</dbReference>
<dbReference type="AlphaFoldDB" id="A0A937UQ06"/>
<dbReference type="InterPro" id="IPR002711">
    <property type="entry name" value="HNH"/>
</dbReference>
<dbReference type="SMART" id="SM00507">
    <property type="entry name" value="HNHc"/>
    <property type="match status" value="1"/>
</dbReference>
<organism evidence="4 5">
    <name type="scientific">Frankia nepalensis</name>
    <dbReference type="NCBI Taxonomy" id="1836974"/>
    <lineage>
        <taxon>Bacteria</taxon>
        <taxon>Bacillati</taxon>
        <taxon>Actinomycetota</taxon>
        <taxon>Actinomycetes</taxon>
        <taxon>Frankiales</taxon>
        <taxon>Frankiaceae</taxon>
        <taxon>Frankia</taxon>
    </lineage>
</organism>
<gene>
    <name evidence="4" type="ORF">I7412_21515</name>
</gene>
<dbReference type="InterPro" id="IPR003615">
    <property type="entry name" value="HNH_nuc"/>
</dbReference>
<dbReference type="GO" id="GO:0003676">
    <property type="term" value="F:nucleic acid binding"/>
    <property type="evidence" value="ECO:0007669"/>
    <property type="project" value="InterPro"/>
</dbReference>
<protein>
    <submittedName>
        <fullName evidence="4">DUF222 domain-containing protein</fullName>
    </submittedName>
</protein>
<accession>A0A937UQ06</accession>
<evidence type="ECO:0000313" key="4">
    <source>
        <dbReference type="EMBL" id="MBL7629702.1"/>
    </source>
</evidence>
<dbReference type="GO" id="GO:0008270">
    <property type="term" value="F:zinc ion binding"/>
    <property type="evidence" value="ECO:0007669"/>
    <property type="project" value="InterPro"/>
</dbReference>
<keyword evidence="5" id="KW-1185">Reference proteome</keyword>
<feature type="domain" description="HNH nuclease" evidence="3">
    <location>
        <begin position="330"/>
        <end position="382"/>
    </location>
</feature>
<dbReference type="Gene3D" id="1.10.30.50">
    <property type="match status" value="1"/>
</dbReference>
<comment type="similarity">
    <text evidence="1">Belongs to the Rv1128c/1148c/1588c/1702c/1945/3466 family.</text>
</comment>
<evidence type="ECO:0000313" key="5">
    <source>
        <dbReference type="Proteomes" id="UP000604475"/>
    </source>
</evidence>